<evidence type="ECO:0000256" key="1">
    <source>
        <dbReference type="ARBA" id="ARBA00004229"/>
    </source>
</evidence>
<comment type="similarity">
    <text evidence="2">Belongs to the universal ribosomal protein uL24 family.</text>
</comment>
<evidence type="ECO:0000256" key="3">
    <source>
        <dbReference type="ARBA" id="ARBA00022528"/>
    </source>
</evidence>
<dbReference type="InterPro" id="IPR008991">
    <property type="entry name" value="Translation_prot_SH3-like_sf"/>
</dbReference>
<dbReference type="InterPro" id="IPR041988">
    <property type="entry name" value="Ribosomal_uL24_KOW"/>
</dbReference>
<keyword evidence="3" id="KW-0150">Chloroplast</keyword>
<dbReference type="NCBIfam" id="TIGR01079">
    <property type="entry name" value="rplX_bact"/>
    <property type="match status" value="1"/>
</dbReference>
<dbReference type="HAMAP" id="MF_01326_B">
    <property type="entry name" value="Ribosomal_uL24_B"/>
    <property type="match status" value="1"/>
</dbReference>
<dbReference type="GO" id="GO:0009507">
    <property type="term" value="C:chloroplast"/>
    <property type="evidence" value="ECO:0007669"/>
    <property type="project" value="UniProtKB-SubCell"/>
</dbReference>
<evidence type="ECO:0000256" key="2">
    <source>
        <dbReference type="ARBA" id="ARBA00010618"/>
    </source>
</evidence>
<keyword evidence="5" id="KW-0689">Ribosomal protein</keyword>
<evidence type="ECO:0000313" key="8">
    <source>
        <dbReference type="EMBL" id="KAL3766344.1"/>
    </source>
</evidence>
<evidence type="ECO:0000256" key="4">
    <source>
        <dbReference type="ARBA" id="ARBA00022640"/>
    </source>
</evidence>
<accession>A0ABD3MR26</accession>
<protein>
    <recommendedName>
        <fullName evidence="7">Large ribosomal subunit protein uL24 C-terminal domain-containing protein</fullName>
    </recommendedName>
</protein>
<evidence type="ECO:0000256" key="6">
    <source>
        <dbReference type="ARBA" id="ARBA00023274"/>
    </source>
</evidence>
<keyword evidence="9" id="KW-1185">Reference proteome</keyword>
<dbReference type="InterPro" id="IPR003256">
    <property type="entry name" value="Ribosomal_uL24"/>
</dbReference>
<name>A0ABD3MR26_9STRA</name>
<evidence type="ECO:0000259" key="7">
    <source>
        <dbReference type="Pfam" id="PF17136"/>
    </source>
</evidence>
<dbReference type="Gene3D" id="2.30.30.30">
    <property type="match status" value="1"/>
</dbReference>
<dbReference type="Proteomes" id="UP001530293">
    <property type="component" value="Unassembled WGS sequence"/>
</dbReference>
<dbReference type="CDD" id="cd06089">
    <property type="entry name" value="KOW_RPL26"/>
    <property type="match status" value="1"/>
</dbReference>
<sequence length="202" mass="23086">MSSGRTKLMGMLMRPKRSKLKGYQKQDPPRRWNIVRGDTVQVIDRKHPEFGKQGKVQVVIREKMRVIIENVNLAPKHIPADPMRGTKAETIMAERSIHYSNVNLVDPVSGFPTKIRYNYLEDGTKVRISKRSGAIIPKPQLWKQPQLTNLIASEDSDTIKAEDVWAETFEERPSKWEAMRQELLRTMEEKETKMGGGGDASA</sequence>
<dbReference type="InterPro" id="IPR057264">
    <property type="entry name" value="Ribosomal_uL24_C"/>
</dbReference>
<dbReference type="GO" id="GO:1990904">
    <property type="term" value="C:ribonucleoprotein complex"/>
    <property type="evidence" value="ECO:0007669"/>
    <property type="project" value="UniProtKB-KW"/>
</dbReference>
<evidence type="ECO:0000256" key="5">
    <source>
        <dbReference type="ARBA" id="ARBA00022980"/>
    </source>
</evidence>
<comment type="caution">
    <text evidence="8">The sequence shown here is derived from an EMBL/GenBank/DDBJ whole genome shotgun (WGS) entry which is preliminary data.</text>
</comment>
<gene>
    <name evidence="8" type="ORF">ACHAWU_005736</name>
</gene>
<dbReference type="EMBL" id="JALLBG020000087">
    <property type="protein sequence ID" value="KAL3766344.1"/>
    <property type="molecule type" value="Genomic_DNA"/>
</dbReference>
<reference evidence="8 9" key="1">
    <citation type="submission" date="2024-10" db="EMBL/GenBank/DDBJ databases">
        <title>Updated reference genomes for cyclostephanoid diatoms.</title>
        <authorList>
            <person name="Roberts W.R."/>
            <person name="Alverson A.J."/>
        </authorList>
    </citation>
    <scope>NUCLEOTIDE SEQUENCE [LARGE SCALE GENOMIC DNA]</scope>
    <source>
        <strain evidence="8 9">AJA232-27</strain>
    </source>
</reference>
<organism evidence="8 9">
    <name type="scientific">Discostella pseudostelligera</name>
    <dbReference type="NCBI Taxonomy" id="259834"/>
    <lineage>
        <taxon>Eukaryota</taxon>
        <taxon>Sar</taxon>
        <taxon>Stramenopiles</taxon>
        <taxon>Ochrophyta</taxon>
        <taxon>Bacillariophyta</taxon>
        <taxon>Coscinodiscophyceae</taxon>
        <taxon>Thalassiosirophycidae</taxon>
        <taxon>Stephanodiscales</taxon>
        <taxon>Stephanodiscaceae</taxon>
        <taxon>Discostella</taxon>
    </lineage>
</organism>
<evidence type="ECO:0000313" key="9">
    <source>
        <dbReference type="Proteomes" id="UP001530293"/>
    </source>
</evidence>
<dbReference type="GO" id="GO:0005840">
    <property type="term" value="C:ribosome"/>
    <property type="evidence" value="ECO:0007669"/>
    <property type="project" value="UniProtKB-KW"/>
</dbReference>
<dbReference type="AlphaFoldDB" id="A0ABD3MR26"/>
<feature type="domain" description="Large ribosomal subunit protein uL24 C-terminal" evidence="7">
    <location>
        <begin position="71"/>
        <end position="136"/>
    </location>
</feature>
<dbReference type="SUPFAM" id="SSF50104">
    <property type="entry name" value="Translation proteins SH3-like domain"/>
    <property type="match status" value="1"/>
</dbReference>
<keyword evidence="4" id="KW-0934">Plastid</keyword>
<dbReference type="Pfam" id="PF17136">
    <property type="entry name" value="ribosomal_L24"/>
    <property type="match status" value="1"/>
</dbReference>
<keyword evidence="6" id="KW-0687">Ribonucleoprotein</keyword>
<proteinExistence type="inferred from homology"/>
<dbReference type="InterPro" id="IPR014722">
    <property type="entry name" value="Rib_uL2_dom2"/>
</dbReference>
<dbReference type="PANTHER" id="PTHR12903">
    <property type="entry name" value="MITOCHONDRIAL RIBOSOMAL PROTEIN L24"/>
    <property type="match status" value="1"/>
</dbReference>
<comment type="subcellular location">
    <subcellularLocation>
        <location evidence="1">Plastid</location>
        <location evidence="1">Chloroplast</location>
    </subcellularLocation>
</comment>